<evidence type="ECO:0000259" key="2">
    <source>
        <dbReference type="Pfam" id="PF17761"/>
    </source>
</evidence>
<gene>
    <name evidence="3" type="ORF">E0I26_11280</name>
</gene>
<dbReference type="EMBL" id="SMLG01000008">
    <property type="protein sequence ID" value="TDE43189.1"/>
    <property type="molecule type" value="Genomic_DNA"/>
</dbReference>
<evidence type="ECO:0000259" key="1">
    <source>
        <dbReference type="Pfam" id="PF06250"/>
    </source>
</evidence>
<organism evidence="3 4">
    <name type="scientific">Flavobacterium rhamnosiphilum</name>
    <dbReference type="NCBI Taxonomy" id="2541724"/>
    <lineage>
        <taxon>Bacteria</taxon>
        <taxon>Pseudomonadati</taxon>
        <taxon>Bacteroidota</taxon>
        <taxon>Flavobacteriia</taxon>
        <taxon>Flavobacteriales</taxon>
        <taxon>Flavobacteriaceae</taxon>
        <taxon>Flavobacterium</taxon>
    </lineage>
</organism>
<dbReference type="Gene3D" id="3.40.1350.10">
    <property type="match status" value="1"/>
</dbReference>
<reference evidence="3 4" key="1">
    <citation type="submission" date="2019-03" db="EMBL/GenBank/DDBJ databases">
        <title>Novel species of Flavobacterium.</title>
        <authorList>
            <person name="Liu Q."/>
            <person name="Xin Y.-H."/>
        </authorList>
    </citation>
    <scope>NUCLEOTIDE SEQUENCE [LARGE SCALE GENOMIC DNA]</scope>
    <source>
        <strain evidence="3 4">LB3P52</strain>
    </source>
</reference>
<dbReference type="PANTHER" id="PTHR30547:SF5">
    <property type="entry name" value="NUCLEASE YHCG-RELATED"/>
    <property type="match status" value="1"/>
</dbReference>
<evidence type="ECO:0000313" key="4">
    <source>
        <dbReference type="Proteomes" id="UP000294814"/>
    </source>
</evidence>
<dbReference type="Pfam" id="PF06250">
    <property type="entry name" value="YhcG_C"/>
    <property type="match status" value="1"/>
</dbReference>
<keyword evidence="4" id="KW-1185">Reference proteome</keyword>
<dbReference type="RefSeq" id="WP_131916580.1">
    <property type="nucleotide sequence ID" value="NZ_SMLG01000008.1"/>
</dbReference>
<dbReference type="OrthoDB" id="9801263at2"/>
<dbReference type="AlphaFoldDB" id="A0A4R5F692"/>
<accession>A0A4R5F692</accession>
<name>A0A4R5F692_9FLAO</name>
<dbReference type="InterPro" id="IPR011856">
    <property type="entry name" value="tRNA_endonuc-like_dom_sf"/>
</dbReference>
<dbReference type="PANTHER" id="PTHR30547">
    <property type="entry name" value="UNCHARACTERIZED PROTEIN YHCG-RELATED"/>
    <property type="match status" value="1"/>
</dbReference>
<dbReference type="Proteomes" id="UP000294814">
    <property type="component" value="Unassembled WGS sequence"/>
</dbReference>
<feature type="domain" description="YhcG PDDEXK nuclease" evidence="1">
    <location>
        <begin position="172"/>
        <end position="321"/>
    </location>
</feature>
<dbReference type="GO" id="GO:0003676">
    <property type="term" value="F:nucleic acid binding"/>
    <property type="evidence" value="ECO:0007669"/>
    <property type="project" value="InterPro"/>
</dbReference>
<evidence type="ECO:0000313" key="3">
    <source>
        <dbReference type="EMBL" id="TDE43189.1"/>
    </source>
</evidence>
<dbReference type="InterPro" id="IPR041527">
    <property type="entry name" value="YhcG_N"/>
</dbReference>
<feature type="domain" description="YhcG N-terminal" evidence="2">
    <location>
        <begin position="19"/>
        <end position="154"/>
    </location>
</feature>
<proteinExistence type="predicted"/>
<dbReference type="Pfam" id="PF17761">
    <property type="entry name" value="DUF1016_N"/>
    <property type="match status" value="1"/>
</dbReference>
<dbReference type="InterPro" id="IPR053148">
    <property type="entry name" value="PD-DEXK-like_domain"/>
</dbReference>
<dbReference type="InterPro" id="IPR009362">
    <property type="entry name" value="YhcG_C"/>
</dbReference>
<comment type="caution">
    <text evidence="3">The sequence shown here is derived from an EMBL/GenBank/DDBJ whole genome shotgun (WGS) entry which is preliminary data.</text>
</comment>
<protein>
    <submittedName>
        <fullName evidence="3">DUF1016 domain-containing protein</fullName>
    </submittedName>
</protein>
<sequence>MAEETNEVTIIETDLLNELSQLVEQSQQQVIVQNNSVLTLLFWQIGFRINETVLQNKRAEYGKQIVPTLSAQLENKYGRNFTEKNVRRMLRFAEQFIDKQIVVTLSRQLSWSHFIELLPIKNPEAKLFYAHQVSNQLMSVRDLRKQIATKTFERAAIANVQTNPSEHKLQYTFKDPYLLDFLNLGNAYLEKDLEQAILYELEKFILELGKGFTFVERQKRMIIDGEDFNLDLLFYHRKLKRLVAIELKLGKFQAKHKGQMELYLKWLDKYEKQEGENTPIGLILCAESSREQIELLEMHKDGIMVAEYWTDLPPKKQFEEKIHLLLTEARERIERKKLLK</sequence>